<dbReference type="Proteomes" id="UP000243499">
    <property type="component" value="Chromosome 1"/>
</dbReference>
<reference evidence="2" key="1">
    <citation type="submission" date="2018-04" db="EMBL/GenBank/DDBJ databases">
        <title>WGS assembly of Panicum hallii.</title>
        <authorList>
            <person name="Lovell J."/>
            <person name="Jenkins J."/>
            <person name="Lowry D."/>
            <person name="Mamidi S."/>
            <person name="Sreedasyam A."/>
            <person name="Weng X."/>
            <person name="Barry K."/>
            <person name="Bonette J."/>
            <person name="Campitelli B."/>
            <person name="Daum C."/>
            <person name="Gordon S."/>
            <person name="Gould B."/>
            <person name="Lipzen A."/>
            <person name="Macqueen A."/>
            <person name="Palacio-Mejia J."/>
            <person name="Plott C."/>
            <person name="Shakirov E."/>
            <person name="Shu S."/>
            <person name="Yoshinaga Y."/>
            <person name="Zane M."/>
            <person name="Rokhsar D."/>
            <person name="Grimwood J."/>
            <person name="Schmutz J."/>
            <person name="Juenger T."/>
        </authorList>
    </citation>
    <scope>NUCLEOTIDE SEQUENCE [LARGE SCALE GENOMIC DNA]</scope>
    <source>
        <strain evidence="2">FIL2</strain>
    </source>
</reference>
<proteinExistence type="predicted"/>
<dbReference type="EMBL" id="CM008046">
    <property type="protein sequence ID" value="PVH66451.1"/>
    <property type="molecule type" value="Genomic_DNA"/>
</dbReference>
<keyword evidence="1" id="KW-0812">Transmembrane</keyword>
<name>A0A2T8KWA0_9POAL</name>
<dbReference type="AlphaFoldDB" id="A0A2T8KWA0"/>
<sequence length="103" mass="11470">MVPEGRRVRRRRRPGGGLVVVGGGWLVLVPRALLTLGRTTRRQLQFPLVGLYLQRPHRPPAPLLGLLVLPPLLPAFVHVLLVDERLDHLRSLAKLLCFLPAGN</sequence>
<evidence type="ECO:0000313" key="2">
    <source>
        <dbReference type="EMBL" id="PVH66451.1"/>
    </source>
</evidence>
<gene>
    <name evidence="2" type="ORF">PAHAL_1G250400</name>
</gene>
<keyword evidence="1" id="KW-0472">Membrane</keyword>
<feature type="transmembrane region" description="Helical" evidence="1">
    <location>
        <begin position="61"/>
        <end position="82"/>
    </location>
</feature>
<keyword evidence="1" id="KW-1133">Transmembrane helix</keyword>
<evidence type="ECO:0000256" key="1">
    <source>
        <dbReference type="SAM" id="Phobius"/>
    </source>
</evidence>
<accession>A0A2T8KWA0</accession>
<protein>
    <submittedName>
        <fullName evidence="2">Uncharacterized protein</fullName>
    </submittedName>
</protein>
<dbReference type="Gramene" id="PVH66451">
    <property type="protein sequence ID" value="PVH66451"/>
    <property type="gene ID" value="PAHAL_1G250400"/>
</dbReference>
<organism evidence="2">
    <name type="scientific">Panicum hallii</name>
    <dbReference type="NCBI Taxonomy" id="206008"/>
    <lineage>
        <taxon>Eukaryota</taxon>
        <taxon>Viridiplantae</taxon>
        <taxon>Streptophyta</taxon>
        <taxon>Embryophyta</taxon>
        <taxon>Tracheophyta</taxon>
        <taxon>Spermatophyta</taxon>
        <taxon>Magnoliopsida</taxon>
        <taxon>Liliopsida</taxon>
        <taxon>Poales</taxon>
        <taxon>Poaceae</taxon>
        <taxon>PACMAD clade</taxon>
        <taxon>Panicoideae</taxon>
        <taxon>Panicodae</taxon>
        <taxon>Paniceae</taxon>
        <taxon>Panicinae</taxon>
        <taxon>Panicum</taxon>
        <taxon>Panicum sect. Panicum</taxon>
    </lineage>
</organism>